<evidence type="ECO:0000313" key="4">
    <source>
        <dbReference type="Proteomes" id="UP000076798"/>
    </source>
</evidence>
<protein>
    <submittedName>
        <fullName evidence="3">Uncharacterized protein</fullName>
    </submittedName>
</protein>
<feature type="compositionally biased region" description="Low complexity" evidence="1">
    <location>
        <begin position="144"/>
        <end position="159"/>
    </location>
</feature>
<name>A0A166FMI8_9AGAM</name>
<feature type="chain" id="PRO_5007873418" evidence="2">
    <location>
        <begin position="20"/>
        <end position="416"/>
    </location>
</feature>
<keyword evidence="2" id="KW-0732">Signal</keyword>
<evidence type="ECO:0000256" key="1">
    <source>
        <dbReference type="SAM" id="MobiDB-lite"/>
    </source>
</evidence>
<feature type="signal peptide" evidence="2">
    <location>
        <begin position="1"/>
        <end position="19"/>
    </location>
</feature>
<evidence type="ECO:0000256" key="2">
    <source>
        <dbReference type="SAM" id="SignalP"/>
    </source>
</evidence>
<dbReference type="OrthoDB" id="2336871at2759"/>
<feature type="compositionally biased region" description="Low complexity" evidence="1">
    <location>
        <begin position="167"/>
        <end position="199"/>
    </location>
</feature>
<sequence length="416" mass="43396">MKFQLVLSLALSAIALVEAANINLDARHHLHHENTVTKTKTITDFLTKTVTVHDGLQTSSSNSKGNSNSSSNKNNNNDNNRGSSSQQSSGHSSSNNNNNEHSSGSNNGHDVSSSKGNNNNNNDNHGSGNSNSKTTTSIDRGVHTTTTSTSSKSTTTSSSDNGKGIDNSNGRGSTTTSSSSSSSTSSSSSLNSTSSGNNNDDPQTSLNLDPGVIQTGLEQDGQEVPEAGQVPSLTSNNNFINFCLTQNDVPLTNGKQIVDGSCNPTPMGRILATSKIPHSKFTFPKNFGTVPANKEFTISLAIVNLETGNFVNAQENYYAAPAQVNGDGVLVGHSHVVIELLPSLNSTEPTDPTKFAFFKGLNAAAVNGILTADVSVGLPAGAYRLSSINTAANHQPALAAVAQHGSIDDWVYFTAE</sequence>
<feature type="compositionally biased region" description="Low complexity" evidence="1">
    <location>
        <begin position="59"/>
        <end position="137"/>
    </location>
</feature>
<dbReference type="AlphaFoldDB" id="A0A166FMI8"/>
<keyword evidence="4" id="KW-1185">Reference proteome</keyword>
<evidence type="ECO:0000313" key="3">
    <source>
        <dbReference type="EMBL" id="KZT40811.1"/>
    </source>
</evidence>
<feature type="region of interest" description="Disordered" evidence="1">
    <location>
        <begin position="55"/>
        <end position="211"/>
    </location>
</feature>
<dbReference type="STRING" id="1314776.A0A166FMI8"/>
<accession>A0A166FMI8</accession>
<organism evidence="3 4">
    <name type="scientific">Sistotremastrum suecicum HHB10207 ss-3</name>
    <dbReference type="NCBI Taxonomy" id="1314776"/>
    <lineage>
        <taxon>Eukaryota</taxon>
        <taxon>Fungi</taxon>
        <taxon>Dikarya</taxon>
        <taxon>Basidiomycota</taxon>
        <taxon>Agaricomycotina</taxon>
        <taxon>Agaricomycetes</taxon>
        <taxon>Sistotremastrales</taxon>
        <taxon>Sistotremastraceae</taxon>
        <taxon>Sistotremastrum</taxon>
    </lineage>
</organism>
<proteinExistence type="predicted"/>
<dbReference type="EMBL" id="KV428028">
    <property type="protein sequence ID" value="KZT40811.1"/>
    <property type="molecule type" value="Genomic_DNA"/>
</dbReference>
<dbReference type="Proteomes" id="UP000076798">
    <property type="component" value="Unassembled WGS sequence"/>
</dbReference>
<reference evidence="3 4" key="1">
    <citation type="journal article" date="2016" name="Mol. Biol. Evol.">
        <title>Comparative Genomics of Early-Diverging Mushroom-Forming Fungi Provides Insights into the Origins of Lignocellulose Decay Capabilities.</title>
        <authorList>
            <person name="Nagy L.G."/>
            <person name="Riley R."/>
            <person name="Tritt A."/>
            <person name="Adam C."/>
            <person name="Daum C."/>
            <person name="Floudas D."/>
            <person name="Sun H."/>
            <person name="Yadav J.S."/>
            <person name="Pangilinan J."/>
            <person name="Larsson K.H."/>
            <person name="Matsuura K."/>
            <person name="Barry K."/>
            <person name="Labutti K."/>
            <person name="Kuo R."/>
            <person name="Ohm R.A."/>
            <person name="Bhattacharya S.S."/>
            <person name="Shirouzu T."/>
            <person name="Yoshinaga Y."/>
            <person name="Martin F.M."/>
            <person name="Grigoriev I.V."/>
            <person name="Hibbett D.S."/>
        </authorList>
    </citation>
    <scope>NUCLEOTIDE SEQUENCE [LARGE SCALE GENOMIC DNA]</scope>
    <source>
        <strain evidence="3 4">HHB10207 ss-3</strain>
    </source>
</reference>
<dbReference type="PANTHER" id="PTHR34587:SF2">
    <property type="entry name" value="G-PROTEIN COUPLED RECEPTORS FAMILY 1 PROFILE DOMAIN-CONTAINING PROTEIN"/>
    <property type="match status" value="1"/>
</dbReference>
<dbReference type="PANTHER" id="PTHR34587">
    <property type="entry name" value="VWFA DOMAIN-CONTAINING PROTEIN"/>
    <property type="match status" value="1"/>
</dbReference>
<dbReference type="InterPro" id="IPR053216">
    <property type="entry name" value="Appressorial_penetr-assoc"/>
</dbReference>
<gene>
    <name evidence="3" type="ORF">SISSUDRAFT_1043769</name>
</gene>